<dbReference type="EMBL" id="CM001368">
    <property type="protein sequence ID" value="EHJ49158.1"/>
    <property type="molecule type" value="Genomic_DNA"/>
</dbReference>
<dbReference type="GO" id="GO:0005886">
    <property type="term" value="C:plasma membrane"/>
    <property type="evidence" value="ECO:0007669"/>
    <property type="project" value="TreeGrafter"/>
</dbReference>
<dbReference type="AlphaFoldDB" id="G7Q8S1"/>
<dbReference type="Pfam" id="PF25876">
    <property type="entry name" value="HH_MFP_RND"/>
    <property type="match status" value="1"/>
</dbReference>
<dbReference type="GO" id="GO:0030313">
    <property type="term" value="C:cell envelope"/>
    <property type="evidence" value="ECO:0007669"/>
    <property type="project" value="UniProtKB-SubCell"/>
</dbReference>
<dbReference type="Pfam" id="PF25944">
    <property type="entry name" value="Beta-barrel_RND"/>
    <property type="match status" value="1"/>
</dbReference>
<dbReference type="Gene3D" id="2.40.50.100">
    <property type="match status" value="1"/>
</dbReference>
<evidence type="ECO:0000256" key="1">
    <source>
        <dbReference type="ARBA" id="ARBA00004196"/>
    </source>
</evidence>
<dbReference type="Pfam" id="PF25917">
    <property type="entry name" value="BSH_RND"/>
    <property type="match status" value="1"/>
</dbReference>
<dbReference type="Pfam" id="PF25967">
    <property type="entry name" value="RND-MFP_C"/>
    <property type="match status" value="1"/>
</dbReference>
<gene>
    <name evidence="8" type="ORF">DFW101_3158</name>
</gene>
<evidence type="ECO:0000259" key="7">
    <source>
        <dbReference type="Pfam" id="PF25967"/>
    </source>
</evidence>
<feature type="domain" description="Multidrug resistance protein MdtA-like alpha-helical hairpin" evidence="4">
    <location>
        <begin position="116"/>
        <end position="185"/>
    </location>
</feature>
<proteinExistence type="inferred from homology"/>
<dbReference type="InterPro" id="IPR058625">
    <property type="entry name" value="MdtA-like_BSH"/>
</dbReference>
<dbReference type="InterPro" id="IPR058626">
    <property type="entry name" value="MdtA-like_b-barrel"/>
</dbReference>
<dbReference type="GO" id="GO:0022857">
    <property type="term" value="F:transmembrane transporter activity"/>
    <property type="evidence" value="ECO:0007669"/>
    <property type="project" value="InterPro"/>
</dbReference>
<dbReference type="RefSeq" id="WP_009182508.1">
    <property type="nucleotide sequence ID" value="NZ_CM001368.1"/>
</dbReference>
<dbReference type="OrthoDB" id="9772050at2"/>
<feature type="domain" description="Multidrug resistance protein MdtA-like barrel-sandwich hybrid" evidence="5">
    <location>
        <begin position="76"/>
        <end position="215"/>
    </location>
</feature>
<evidence type="ECO:0000256" key="3">
    <source>
        <dbReference type="SAM" id="Coils"/>
    </source>
</evidence>
<dbReference type="Proteomes" id="UP000004662">
    <property type="component" value="Chromosome"/>
</dbReference>
<feature type="domain" description="Multidrug resistance protein MdtA-like C-terminal permuted SH3" evidence="7">
    <location>
        <begin position="314"/>
        <end position="373"/>
    </location>
</feature>
<dbReference type="PROSITE" id="PS51257">
    <property type="entry name" value="PROKAR_LIPOPROTEIN"/>
    <property type="match status" value="1"/>
</dbReference>
<dbReference type="Gene3D" id="2.40.420.20">
    <property type="match status" value="1"/>
</dbReference>
<evidence type="ECO:0000256" key="2">
    <source>
        <dbReference type="ARBA" id="ARBA00009477"/>
    </source>
</evidence>
<dbReference type="NCBIfam" id="TIGR01730">
    <property type="entry name" value="RND_mfp"/>
    <property type="match status" value="1"/>
</dbReference>
<dbReference type="GO" id="GO:0046677">
    <property type="term" value="P:response to antibiotic"/>
    <property type="evidence" value="ECO:0007669"/>
    <property type="project" value="TreeGrafter"/>
</dbReference>
<accession>G7Q8S1</accession>
<dbReference type="eggNOG" id="COG0845">
    <property type="taxonomic scope" value="Bacteria"/>
</dbReference>
<name>G7Q8S1_9BACT</name>
<evidence type="ECO:0000313" key="9">
    <source>
        <dbReference type="Proteomes" id="UP000004662"/>
    </source>
</evidence>
<organism evidence="8 9">
    <name type="scientific">Solidesulfovibrio carbinoliphilus subsp. oakridgensis</name>
    <dbReference type="NCBI Taxonomy" id="694327"/>
    <lineage>
        <taxon>Bacteria</taxon>
        <taxon>Pseudomonadati</taxon>
        <taxon>Thermodesulfobacteriota</taxon>
        <taxon>Desulfovibrionia</taxon>
        <taxon>Desulfovibrionales</taxon>
        <taxon>Desulfovibrionaceae</taxon>
        <taxon>Solidesulfovibrio</taxon>
    </lineage>
</organism>
<dbReference type="InterPro" id="IPR058627">
    <property type="entry name" value="MdtA-like_C"/>
</dbReference>
<dbReference type="SUPFAM" id="SSF111369">
    <property type="entry name" value="HlyD-like secretion proteins"/>
    <property type="match status" value="1"/>
</dbReference>
<evidence type="ECO:0000259" key="6">
    <source>
        <dbReference type="Pfam" id="PF25944"/>
    </source>
</evidence>
<reference evidence="9" key="1">
    <citation type="journal article" date="2015" name="Genome Announc.">
        <title>High-Quality Draft Genome Sequence of Desulfovibrio carbinoliphilus FW-101-2B, an Organic Acid-Oxidizing Sulfate-Reducing Bacterium Isolated from Uranium(VI)-Contaminated Groundwater.</title>
        <authorList>
            <person name="Ramsay B.D."/>
            <person name="Hwang C."/>
            <person name="Woo H.L."/>
            <person name="Carroll S.L."/>
            <person name="Lucas S."/>
            <person name="Han J."/>
            <person name="Lapidus A.L."/>
            <person name="Cheng J.F."/>
            <person name="Goodwin L.A."/>
            <person name="Pitluck S."/>
            <person name="Peters L."/>
            <person name="Chertkov O."/>
            <person name="Held B."/>
            <person name="Detter J.C."/>
            <person name="Han C.S."/>
            <person name="Tapia R."/>
            <person name="Land M.L."/>
            <person name="Hauser L.J."/>
            <person name="Kyrpides N.C."/>
            <person name="Ivanova N.N."/>
            <person name="Mikhailova N."/>
            <person name="Pagani I."/>
            <person name="Woyke T."/>
            <person name="Arkin A.P."/>
            <person name="Dehal P."/>
            <person name="Chivian D."/>
            <person name="Criddle C.S."/>
            <person name="Wu W."/>
            <person name="Chakraborty R."/>
            <person name="Hazen T.C."/>
            <person name="Fields M.W."/>
        </authorList>
    </citation>
    <scope>NUCLEOTIDE SEQUENCE [LARGE SCALE GENOMIC DNA]</scope>
    <source>
        <strain evidence="9">FW-101-2B</strain>
    </source>
</reference>
<keyword evidence="3" id="KW-0175">Coiled coil</keyword>
<evidence type="ECO:0000259" key="4">
    <source>
        <dbReference type="Pfam" id="PF25876"/>
    </source>
</evidence>
<dbReference type="Gene3D" id="2.40.30.170">
    <property type="match status" value="1"/>
</dbReference>
<evidence type="ECO:0000259" key="5">
    <source>
        <dbReference type="Pfam" id="PF25917"/>
    </source>
</evidence>
<comment type="similarity">
    <text evidence="2">Belongs to the membrane fusion protein (MFP) (TC 8.A.1) family.</text>
</comment>
<comment type="subcellular location">
    <subcellularLocation>
        <location evidence="1">Cell envelope</location>
    </subcellularLocation>
</comment>
<dbReference type="InterPro" id="IPR006143">
    <property type="entry name" value="RND_pump_MFP"/>
</dbReference>
<dbReference type="InterPro" id="IPR058624">
    <property type="entry name" value="MdtA-like_HH"/>
</dbReference>
<keyword evidence="9" id="KW-1185">Reference proteome</keyword>
<dbReference type="Gene3D" id="1.10.287.470">
    <property type="entry name" value="Helix hairpin bin"/>
    <property type="match status" value="1"/>
</dbReference>
<dbReference type="PANTHER" id="PTHR30158">
    <property type="entry name" value="ACRA/E-RELATED COMPONENT OF DRUG EFFLUX TRANSPORTER"/>
    <property type="match status" value="1"/>
</dbReference>
<dbReference type="STRING" id="694327.DFW101_3158"/>
<feature type="coiled-coil region" evidence="3">
    <location>
        <begin position="109"/>
        <end position="136"/>
    </location>
</feature>
<protein>
    <submittedName>
        <fullName evidence="8">Efflux transporter, RND family, MFP subunit</fullName>
    </submittedName>
</protein>
<dbReference type="HOGENOM" id="CLU_018816_2_1_7"/>
<sequence length="405" mass="43036">MPLLRRCALAEAGFAFLPVLLMLLLLGGCGSGDKDKEKAAAKAPEAPAVMVQAAPPAVADVMVTAEFVGRVAAKENVEIRARVEGYLRERLFTEGSMVKKGDLLFVIEARQYQENLQKAKAELARQQALLAKAQVDLTRFETLYKQRAVSRDEYDTRLTSQKELSANFDSARSAVETAERDLGYTRITAPIAGRIGKSLATIGNLVGKGDNTLLAEISSTDPMYVDFSISERDYLALAKAMAEKGGQEREYPLTLVLADDSVYPHTGEADMAERAVDAKTGTLGVRGVFPNPAGFLKPGQFAKVRAVLDKRQGALLVPQRAVIDVQGSKSVYVVGQGDRIEARTVALGGVKDASFIIDSGLSPTDQVVVEGVSKVRPGTLVKVVPAPGAAPAAPAAAPASEAAKP</sequence>
<evidence type="ECO:0000313" key="8">
    <source>
        <dbReference type="EMBL" id="EHJ49158.1"/>
    </source>
</evidence>
<feature type="domain" description="Multidrug resistance protein MdtA-like beta-barrel" evidence="6">
    <location>
        <begin position="222"/>
        <end position="307"/>
    </location>
</feature>